<keyword evidence="1" id="KW-0012">Acyltransferase</keyword>
<keyword evidence="1" id="KW-0808">Transferase</keyword>
<dbReference type="EC" id="2.3.1.-" evidence="1"/>
<dbReference type="GO" id="GO:0016746">
    <property type="term" value="F:acyltransferase activity"/>
    <property type="evidence" value="ECO:0007669"/>
    <property type="project" value="UniProtKB-KW"/>
</dbReference>
<protein>
    <submittedName>
        <fullName evidence="1">GNAT family N-acetyltransferase</fullName>
        <ecNumber evidence="1">2.3.1.-</ecNumber>
    </submittedName>
</protein>
<evidence type="ECO:0000313" key="2">
    <source>
        <dbReference type="Proteomes" id="UP001317191"/>
    </source>
</evidence>
<dbReference type="InterPro" id="IPR039968">
    <property type="entry name" value="BcerS-like"/>
</dbReference>
<dbReference type="SUPFAM" id="SSF55729">
    <property type="entry name" value="Acyl-CoA N-acyltransferases (Nat)"/>
    <property type="match status" value="1"/>
</dbReference>
<reference evidence="1 2" key="1">
    <citation type="submission" date="2022-05" db="EMBL/GenBank/DDBJ databases">
        <title>Flavobacterium sp., isolated from activated sludge.</title>
        <authorList>
            <person name="Ran Q."/>
        </authorList>
    </citation>
    <scope>NUCLEOTIDE SEQUENCE [LARGE SCALE GENOMIC DNA]</scope>
    <source>
        <strain evidence="1 2">HXWNR70</strain>
    </source>
</reference>
<organism evidence="1 2">
    <name type="scientific">Flavobacterium luminosum</name>
    <dbReference type="NCBI Taxonomy" id="2949086"/>
    <lineage>
        <taxon>Bacteria</taxon>
        <taxon>Pseudomonadati</taxon>
        <taxon>Bacteroidota</taxon>
        <taxon>Flavobacteriia</taxon>
        <taxon>Flavobacteriales</taxon>
        <taxon>Flavobacteriaceae</taxon>
        <taxon>Flavobacterium</taxon>
    </lineage>
</organism>
<sequence>MIQIIEANTKQLIKEFVKFPFTLYKDNPYWVPPLLQDEIDSFNKEKNPIFDSAEAYFYLAYKDNKIVGRVAAIINWDEVKQLNKKKTRFGWFDVIDDVEVSRALLKKVYELGKKNNMDHVEGPMGFSNLDKVGCLTEGYDQLSTAIGWYNYPYYVEHFKQLGFEVEKKYIESEFSFDNVAYEPIKKAADLVKARYGYKSIVFKSTQEILPYVDSMFQLFNETYSKLQSFVAINQKQIEFFKKKYIPFVNPEYIKFIEDNQGNIIAFAIVMPNYAQAQKAINGKLFPFGFLKMLKAKKHSKEAVFYLIGISPEYQSKGVTAVIFEEYYKTMKDKGITKCIRTPELEDNTAIQNLWKNFNPVITKRRCTFIKNL</sequence>
<dbReference type="Proteomes" id="UP001317191">
    <property type="component" value="Unassembled WGS sequence"/>
</dbReference>
<comment type="caution">
    <text evidence="1">The sequence shown here is derived from an EMBL/GenBank/DDBJ whole genome shotgun (WGS) entry which is preliminary data.</text>
</comment>
<dbReference type="EMBL" id="JAMLJM010000003">
    <property type="protein sequence ID" value="MCL9808764.1"/>
    <property type="molecule type" value="Genomic_DNA"/>
</dbReference>
<keyword evidence="2" id="KW-1185">Reference proteome</keyword>
<dbReference type="InterPro" id="IPR016181">
    <property type="entry name" value="Acyl_CoA_acyltransferase"/>
</dbReference>
<dbReference type="PANTHER" id="PTHR41368:SF1">
    <property type="entry name" value="PROTEIN YGHO"/>
    <property type="match status" value="1"/>
</dbReference>
<proteinExistence type="predicted"/>
<evidence type="ECO:0000313" key="1">
    <source>
        <dbReference type="EMBL" id="MCL9808764.1"/>
    </source>
</evidence>
<gene>
    <name evidence="1" type="ORF">NAT50_05265</name>
</gene>
<dbReference type="RefSeq" id="WP_250592121.1">
    <property type="nucleotide sequence ID" value="NZ_JAMLJM010000003.1"/>
</dbReference>
<name>A0ABT0TMP9_9FLAO</name>
<dbReference type="PANTHER" id="PTHR41368">
    <property type="entry name" value="PROTEIN YGHO"/>
    <property type="match status" value="1"/>
</dbReference>
<accession>A0ABT0TMP9</accession>
<dbReference type="Gene3D" id="3.40.630.30">
    <property type="match status" value="1"/>
</dbReference>